<dbReference type="InterPro" id="IPR024752">
    <property type="entry name" value="Myb/SANT-like_dom"/>
</dbReference>
<feature type="compositionally biased region" description="Acidic residues" evidence="1">
    <location>
        <begin position="72"/>
        <end position="81"/>
    </location>
</feature>
<sequence>MKNHWDGMKAEWTLFKQLMRGDTGIGWDATKNTIMADDDWWKRKIKVDSDEERPNGIDNDDMEHFINSNNEGGDESDDPQDMDSTMFPIPSLKRPNPTNGIGTSNQVKKSKTKSTAASMKEDMHSLVELMSNKSTATSHAVDDPTIDKCMDFLANIPGIFERGEMYNYFVNMFLNKDIDKCFLRCLRMKLESLGWSITISYTLRKNIVERTFGVWKARWSILRDMPNYNIDTQRDIVLATMAIHNYIKQKCNVDDAFQTAEDERYIPSVDSEFGTSSSTNNIEENMEEQSDTYWMGLRDMIANEIGNV</sequence>
<dbReference type="PANTHER" id="PTHR31704">
    <property type="entry name" value="MYB/SANT-LIKE DNA-BINDING DOMAIN PROTEIN-RELATED"/>
    <property type="match status" value="1"/>
</dbReference>
<comment type="caution">
    <text evidence="3">The sequence shown here is derived from an EMBL/GenBank/DDBJ whole genome shotgun (WGS) entry which is preliminary data.</text>
</comment>
<dbReference type="AlphaFoldDB" id="A0A9J5ZDA2"/>
<dbReference type="PANTHER" id="PTHR31704:SF37">
    <property type="entry name" value="HEAT SHOCK PROTEIN"/>
    <property type="match status" value="1"/>
</dbReference>
<evidence type="ECO:0000313" key="3">
    <source>
        <dbReference type="EMBL" id="KAG5609492.1"/>
    </source>
</evidence>
<gene>
    <name evidence="3" type="ORF">H5410_020773</name>
</gene>
<dbReference type="OrthoDB" id="1746275at2759"/>
<feature type="compositionally biased region" description="Polar residues" evidence="1">
    <location>
        <begin position="96"/>
        <end position="107"/>
    </location>
</feature>
<evidence type="ECO:0000259" key="2">
    <source>
        <dbReference type="Pfam" id="PF12776"/>
    </source>
</evidence>
<evidence type="ECO:0000256" key="1">
    <source>
        <dbReference type="SAM" id="MobiDB-lite"/>
    </source>
</evidence>
<dbReference type="Pfam" id="PF12776">
    <property type="entry name" value="Myb_DNA-bind_3"/>
    <property type="match status" value="1"/>
</dbReference>
<accession>A0A9J5ZDA2</accession>
<keyword evidence="4" id="KW-1185">Reference proteome</keyword>
<feature type="region of interest" description="Disordered" evidence="1">
    <location>
        <begin position="49"/>
        <end position="113"/>
    </location>
</feature>
<feature type="domain" description="Myb/SANT-like" evidence="2">
    <location>
        <begin position="1"/>
        <end position="43"/>
    </location>
</feature>
<organism evidence="3 4">
    <name type="scientific">Solanum commersonii</name>
    <name type="common">Commerson's wild potato</name>
    <name type="synonym">Commerson's nightshade</name>
    <dbReference type="NCBI Taxonomy" id="4109"/>
    <lineage>
        <taxon>Eukaryota</taxon>
        <taxon>Viridiplantae</taxon>
        <taxon>Streptophyta</taxon>
        <taxon>Embryophyta</taxon>
        <taxon>Tracheophyta</taxon>
        <taxon>Spermatophyta</taxon>
        <taxon>Magnoliopsida</taxon>
        <taxon>eudicotyledons</taxon>
        <taxon>Gunneridae</taxon>
        <taxon>Pentapetalae</taxon>
        <taxon>asterids</taxon>
        <taxon>lamiids</taxon>
        <taxon>Solanales</taxon>
        <taxon>Solanaceae</taxon>
        <taxon>Solanoideae</taxon>
        <taxon>Solaneae</taxon>
        <taxon>Solanum</taxon>
    </lineage>
</organism>
<dbReference type="EMBL" id="JACXVP010000004">
    <property type="protein sequence ID" value="KAG5609492.1"/>
    <property type="molecule type" value="Genomic_DNA"/>
</dbReference>
<proteinExistence type="predicted"/>
<name>A0A9J5ZDA2_SOLCO</name>
<reference evidence="3 4" key="1">
    <citation type="submission" date="2020-09" db="EMBL/GenBank/DDBJ databases">
        <title>De no assembly of potato wild relative species, Solanum commersonii.</title>
        <authorList>
            <person name="Cho K."/>
        </authorList>
    </citation>
    <scope>NUCLEOTIDE SEQUENCE [LARGE SCALE GENOMIC DNA]</scope>
    <source>
        <strain evidence="3">LZ3.2</strain>
        <tissue evidence="3">Leaf</tissue>
    </source>
</reference>
<evidence type="ECO:0000313" key="4">
    <source>
        <dbReference type="Proteomes" id="UP000824120"/>
    </source>
</evidence>
<protein>
    <recommendedName>
        <fullName evidence="2">Myb/SANT-like domain-containing protein</fullName>
    </recommendedName>
</protein>
<dbReference type="Proteomes" id="UP000824120">
    <property type="component" value="Chromosome 4"/>
</dbReference>